<evidence type="ECO:0000256" key="10">
    <source>
        <dbReference type="RuleBase" id="RU000488"/>
    </source>
</evidence>
<evidence type="ECO:0000256" key="1">
    <source>
        <dbReference type="ARBA" id="ARBA00004225"/>
    </source>
</evidence>
<reference evidence="12 13" key="1">
    <citation type="journal article" date="2017" name="Mycologia">
        <title>Bifiguratus adelaidae, gen. et sp. nov., a new member of Mucoromycotina in endophytic and soil-dwelling habitats.</title>
        <authorList>
            <person name="Torres-Cruz T.J."/>
            <person name="Billingsley Tobias T.L."/>
            <person name="Almatruk M."/>
            <person name="Hesse C."/>
            <person name="Kuske C.R."/>
            <person name="Desiro A."/>
            <person name="Benucci G.M."/>
            <person name="Bonito G."/>
            <person name="Stajich J.E."/>
            <person name="Dunlap C."/>
            <person name="Arnold A.E."/>
            <person name="Porras-Alfaro A."/>
        </authorList>
    </citation>
    <scope>NUCLEOTIDE SEQUENCE [LARGE SCALE GENOMIC DNA]</scope>
    <source>
        <strain evidence="12 13">AZ0501</strain>
    </source>
</reference>
<keyword evidence="6 11" id="KW-1133">Transmembrane helix</keyword>
<evidence type="ECO:0000256" key="2">
    <source>
        <dbReference type="ARBA" id="ARBA00006375"/>
    </source>
</evidence>
<keyword evidence="8 9" id="KW-0472">Membrane</keyword>
<keyword evidence="7" id="KW-0496">Mitochondrion</keyword>
<dbReference type="PANTHER" id="PTHR45624">
    <property type="entry name" value="MITOCHONDRIAL BASIC AMINO ACIDS TRANSPORTER-RELATED"/>
    <property type="match status" value="1"/>
</dbReference>
<evidence type="ECO:0000313" key="13">
    <source>
        <dbReference type="Proteomes" id="UP000242875"/>
    </source>
</evidence>
<evidence type="ECO:0000313" key="12">
    <source>
        <dbReference type="EMBL" id="OZJ04220.1"/>
    </source>
</evidence>
<evidence type="ECO:0000256" key="6">
    <source>
        <dbReference type="ARBA" id="ARBA00022989"/>
    </source>
</evidence>
<dbReference type="PROSITE" id="PS50920">
    <property type="entry name" value="SOLCAR"/>
    <property type="match status" value="3"/>
</dbReference>
<keyword evidence="5" id="KW-0677">Repeat</keyword>
<dbReference type="SUPFAM" id="SSF103506">
    <property type="entry name" value="Mitochondrial carrier"/>
    <property type="match status" value="1"/>
</dbReference>
<dbReference type="InterPro" id="IPR050567">
    <property type="entry name" value="Mitochondrial_Carrier"/>
</dbReference>
<evidence type="ECO:0000256" key="4">
    <source>
        <dbReference type="ARBA" id="ARBA00022692"/>
    </source>
</evidence>
<evidence type="ECO:0000256" key="9">
    <source>
        <dbReference type="PROSITE-ProRule" id="PRU00282"/>
    </source>
</evidence>
<accession>A0A261Y0R6</accession>
<proteinExistence type="inferred from homology"/>
<evidence type="ECO:0000256" key="5">
    <source>
        <dbReference type="ARBA" id="ARBA00022737"/>
    </source>
</evidence>
<dbReference type="Proteomes" id="UP000242875">
    <property type="component" value="Unassembled WGS sequence"/>
</dbReference>
<feature type="repeat" description="Solcar" evidence="9">
    <location>
        <begin position="212"/>
        <end position="295"/>
    </location>
</feature>
<organism evidence="12 13">
    <name type="scientific">Bifiguratus adelaidae</name>
    <dbReference type="NCBI Taxonomy" id="1938954"/>
    <lineage>
        <taxon>Eukaryota</taxon>
        <taxon>Fungi</taxon>
        <taxon>Fungi incertae sedis</taxon>
        <taxon>Mucoromycota</taxon>
        <taxon>Mucoromycotina</taxon>
        <taxon>Endogonomycetes</taxon>
        <taxon>Endogonales</taxon>
        <taxon>Endogonales incertae sedis</taxon>
        <taxon>Bifiguratus</taxon>
    </lineage>
</organism>
<evidence type="ECO:0000256" key="7">
    <source>
        <dbReference type="ARBA" id="ARBA00023128"/>
    </source>
</evidence>
<dbReference type="InterPro" id="IPR023395">
    <property type="entry name" value="MCP_dom_sf"/>
</dbReference>
<dbReference type="OrthoDB" id="14252at2759"/>
<keyword evidence="3 10" id="KW-0813">Transport</keyword>
<feature type="repeat" description="Solcar" evidence="9">
    <location>
        <begin position="105"/>
        <end position="198"/>
    </location>
</feature>
<sequence length="301" mass="32918">MAKEEHKVRQPPWHDFLAGNVGGMAQVLVGQPLDTIKVRLQTDSVGRFNGAWDCCVKTVKNEGFLALYKGMLSPLIGIGAVNALLFAANSEFRQLLQRGDPTRVLSIPEIAIAGAGAGIVNSVLASPVEMLKIKMQSQFGKSGDGKTPYYRGPFDCANQLIKAHGFSNGLMRGLWATIVREIPAYAGFYSAFELVKRGLTPVGGDPNKLETWKLMTAGAAGGLGYWTMCYPFDVVKSVVQNQVEPPRGFYVIRTLKELKNKFGYKAWFNGYTPTMIRSVPAAAATFTAYELTMRALHDNTL</sequence>
<dbReference type="GO" id="GO:0000064">
    <property type="term" value="F:L-ornithine transmembrane transporter activity"/>
    <property type="evidence" value="ECO:0007669"/>
    <property type="project" value="TreeGrafter"/>
</dbReference>
<keyword evidence="13" id="KW-1185">Reference proteome</keyword>
<comment type="subcellular location">
    <subcellularLocation>
        <location evidence="1">Mitochondrion membrane</location>
        <topology evidence="1">Multi-pass membrane protein</topology>
    </subcellularLocation>
</comment>
<dbReference type="AlphaFoldDB" id="A0A261Y0R6"/>
<dbReference type="PANTHER" id="PTHR45624:SF45">
    <property type="entry name" value="MITOCHONDRIAL CARRIER"/>
    <property type="match status" value="1"/>
</dbReference>
<evidence type="ECO:0000256" key="3">
    <source>
        <dbReference type="ARBA" id="ARBA00022448"/>
    </source>
</evidence>
<feature type="transmembrane region" description="Helical" evidence="11">
    <location>
        <begin position="66"/>
        <end position="87"/>
    </location>
</feature>
<protein>
    <submittedName>
        <fullName evidence="12">Uncharacterized protein</fullName>
    </submittedName>
</protein>
<dbReference type="Gene3D" id="1.50.40.10">
    <property type="entry name" value="Mitochondrial carrier domain"/>
    <property type="match status" value="2"/>
</dbReference>
<evidence type="ECO:0000256" key="8">
    <source>
        <dbReference type="ARBA" id="ARBA00023136"/>
    </source>
</evidence>
<evidence type="ECO:0000256" key="11">
    <source>
        <dbReference type="SAM" id="Phobius"/>
    </source>
</evidence>
<comment type="caution">
    <text evidence="12">The sequence shown here is derived from an EMBL/GenBank/DDBJ whole genome shotgun (WGS) entry which is preliminary data.</text>
</comment>
<dbReference type="InterPro" id="IPR018108">
    <property type="entry name" value="MCP_transmembrane"/>
</dbReference>
<gene>
    <name evidence="12" type="ORF">BZG36_02969</name>
</gene>
<dbReference type="GO" id="GO:1990575">
    <property type="term" value="P:mitochondrial L-ornithine transmembrane transport"/>
    <property type="evidence" value="ECO:0007669"/>
    <property type="project" value="TreeGrafter"/>
</dbReference>
<name>A0A261Y0R6_9FUNG</name>
<comment type="similarity">
    <text evidence="2 10">Belongs to the mitochondrial carrier (TC 2.A.29) family.</text>
</comment>
<dbReference type="EMBL" id="MVBO01000049">
    <property type="protein sequence ID" value="OZJ04220.1"/>
    <property type="molecule type" value="Genomic_DNA"/>
</dbReference>
<feature type="repeat" description="Solcar" evidence="9">
    <location>
        <begin position="10"/>
        <end position="95"/>
    </location>
</feature>
<dbReference type="Pfam" id="PF00153">
    <property type="entry name" value="Mito_carr"/>
    <property type="match status" value="3"/>
</dbReference>
<dbReference type="GO" id="GO:0031966">
    <property type="term" value="C:mitochondrial membrane"/>
    <property type="evidence" value="ECO:0007669"/>
    <property type="project" value="UniProtKB-SubCell"/>
</dbReference>
<keyword evidence="4 9" id="KW-0812">Transmembrane</keyword>